<dbReference type="AlphaFoldDB" id="A0A811RU75"/>
<evidence type="ECO:0000313" key="2">
    <source>
        <dbReference type="EMBL" id="CAD6333435.1"/>
    </source>
</evidence>
<evidence type="ECO:0000313" key="3">
    <source>
        <dbReference type="Proteomes" id="UP000604825"/>
    </source>
</evidence>
<proteinExistence type="predicted"/>
<gene>
    <name evidence="2" type="ORF">NCGR_LOCUS57533</name>
</gene>
<name>A0A811RU75_9POAL</name>
<keyword evidence="3" id="KW-1185">Reference proteome</keyword>
<accession>A0A811RU75</accession>
<protein>
    <submittedName>
        <fullName evidence="2">Uncharacterized protein</fullName>
    </submittedName>
</protein>
<evidence type="ECO:0000256" key="1">
    <source>
        <dbReference type="SAM" id="MobiDB-lite"/>
    </source>
</evidence>
<dbReference type="Proteomes" id="UP000604825">
    <property type="component" value="Unassembled WGS sequence"/>
</dbReference>
<comment type="caution">
    <text evidence="2">The sequence shown here is derived from an EMBL/GenBank/DDBJ whole genome shotgun (WGS) entry which is preliminary data.</text>
</comment>
<dbReference type="EMBL" id="CAJGYO010000017">
    <property type="protein sequence ID" value="CAD6333435.1"/>
    <property type="molecule type" value="Genomic_DNA"/>
</dbReference>
<feature type="region of interest" description="Disordered" evidence="1">
    <location>
        <begin position="54"/>
        <end position="94"/>
    </location>
</feature>
<organism evidence="2 3">
    <name type="scientific">Miscanthus lutarioriparius</name>
    <dbReference type="NCBI Taxonomy" id="422564"/>
    <lineage>
        <taxon>Eukaryota</taxon>
        <taxon>Viridiplantae</taxon>
        <taxon>Streptophyta</taxon>
        <taxon>Embryophyta</taxon>
        <taxon>Tracheophyta</taxon>
        <taxon>Spermatophyta</taxon>
        <taxon>Magnoliopsida</taxon>
        <taxon>Liliopsida</taxon>
        <taxon>Poales</taxon>
        <taxon>Poaceae</taxon>
        <taxon>PACMAD clade</taxon>
        <taxon>Panicoideae</taxon>
        <taxon>Andropogonodae</taxon>
        <taxon>Andropogoneae</taxon>
        <taxon>Saccharinae</taxon>
        <taxon>Miscanthus</taxon>
    </lineage>
</organism>
<reference evidence="2" key="1">
    <citation type="submission" date="2020-10" db="EMBL/GenBank/DDBJ databases">
        <authorList>
            <person name="Han B."/>
            <person name="Lu T."/>
            <person name="Zhao Q."/>
            <person name="Huang X."/>
            <person name="Zhao Y."/>
        </authorList>
    </citation>
    <scope>NUCLEOTIDE SEQUENCE</scope>
</reference>
<sequence>MAVPSSDRARRPFLLSLSLFLLISAILVLLFLFLDPSPGSLAFLPSRLSASAPSLAPPLLPQQQSHTPTRSPPHSTPDGSSATEKAEEGTGASALQPVVTKADVNSSASIGIIFFLLHKVKQFELRYNL</sequence>